<comment type="subcellular location">
    <subcellularLocation>
        <location evidence="1">Cell membrane</location>
        <topology evidence="1">Multi-pass membrane protein</topology>
    </subcellularLocation>
</comment>
<accession>A0A1G2UFX9</accession>
<sequence>MQNLRSKIYGLLRYSEQFFKTDMVYLTKGGTWLSFGHGVAMLSGFGLSIAFANLFPKESFGTYKFILSVVGILGALSLTGLGTAIIQATARNFGGILNQSFRINLKWSVGIFIGGIILGTYYYINGDMILSFSFILAGIFSPVITSSGIYASYLLGKKDFRRNSLYSMIRNFVPAATLILTLLLTQNLLIIIVVYFCSSVSVSLFLYYKTVNAYRGTNNAEDPELLSYSGHLSIMEIIGRISGQLDKILIFHYLGAAPLAIYAFAIAPIEQLQGGKKILSSLIIPKLSTRSFEELQKTAPRKALLLTVYALGLAGVYALIAPYFYKFFFPQYLDSVFYSQIYSLTLLAVSGTIFNETLMTHKKKTELYLHRTIVPILQIILFLILLPIFGIMGLIFTHIIIRSFSGILAYYFVMHPFESTSSS</sequence>
<dbReference type="EMBL" id="MHWM01000027">
    <property type="protein sequence ID" value="OHB08347.1"/>
    <property type="molecule type" value="Genomic_DNA"/>
</dbReference>
<proteinExistence type="predicted"/>
<reference evidence="7 8" key="1">
    <citation type="journal article" date="2016" name="Nat. Commun.">
        <title>Thousands of microbial genomes shed light on interconnected biogeochemical processes in an aquifer system.</title>
        <authorList>
            <person name="Anantharaman K."/>
            <person name="Brown C.T."/>
            <person name="Hug L.A."/>
            <person name="Sharon I."/>
            <person name="Castelle C.J."/>
            <person name="Probst A.J."/>
            <person name="Thomas B.C."/>
            <person name="Singh A."/>
            <person name="Wilkins M.J."/>
            <person name="Karaoz U."/>
            <person name="Brodie E.L."/>
            <person name="Williams K.H."/>
            <person name="Hubbard S.S."/>
            <person name="Banfield J.F."/>
        </authorList>
    </citation>
    <scope>NUCLEOTIDE SEQUENCE [LARGE SCALE GENOMIC DNA]</scope>
</reference>
<organism evidence="7 8">
    <name type="scientific">Candidatus Zambryskibacteria bacterium RIFCSPLOWO2_02_FULL_39_14</name>
    <dbReference type="NCBI Taxonomy" id="1802769"/>
    <lineage>
        <taxon>Bacteria</taxon>
        <taxon>Candidatus Zambryskiibacteriota</taxon>
    </lineage>
</organism>
<dbReference type="InterPro" id="IPR050833">
    <property type="entry name" value="Poly_Biosynth_Transport"/>
</dbReference>
<feature type="transmembrane region" description="Helical" evidence="6">
    <location>
        <begin position="65"/>
        <end position="86"/>
    </location>
</feature>
<feature type="transmembrane region" description="Helical" evidence="6">
    <location>
        <begin position="175"/>
        <end position="208"/>
    </location>
</feature>
<feature type="transmembrane region" description="Helical" evidence="6">
    <location>
        <begin position="337"/>
        <end position="355"/>
    </location>
</feature>
<evidence type="ECO:0008006" key="9">
    <source>
        <dbReference type="Google" id="ProtNLM"/>
    </source>
</evidence>
<gene>
    <name evidence="7" type="ORF">A3I86_01090</name>
</gene>
<protein>
    <recommendedName>
        <fullName evidence="9">Polysaccharide biosynthesis protein C-terminal domain-containing protein</fullName>
    </recommendedName>
</protein>
<evidence type="ECO:0000313" key="7">
    <source>
        <dbReference type="EMBL" id="OHB08347.1"/>
    </source>
</evidence>
<dbReference type="GO" id="GO:0005886">
    <property type="term" value="C:plasma membrane"/>
    <property type="evidence" value="ECO:0007669"/>
    <property type="project" value="UniProtKB-SubCell"/>
</dbReference>
<evidence type="ECO:0000256" key="1">
    <source>
        <dbReference type="ARBA" id="ARBA00004651"/>
    </source>
</evidence>
<feature type="transmembrane region" description="Helical" evidence="6">
    <location>
        <begin position="303"/>
        <end position="325"/>
    </location>
</feature>
<keyword evidence="4 6" id="KW-1133">Transmembrane helix</keyword>
<evidence type="ECO:0000256" key="3">
    <source>
        <dbReference type="ARBA" id="ARBA00022692"/>
    </source>
</evidence>
<evidence type="ECO:0000256" key="2">
    <source>
        <dbReference type="ARBA" id="ARBA00022475"/>
    </source>
</evidence>
<dbReference type="AlphaFoldDB" id="A0A1G2UFX9"/>
<dbReference type="PANTHER" id="PTHR30250">
    <property type="entry name" value="PST FAMILY PREDICTED COLANIC ACID TRANSPORTER"/>
    <property type="match status" value="1"/>
</dbReference>
<dbReference type="InterPro" id="IPR002797">
    <property type="entry name" value="Polysacc_synth"/>
</dbReference>
<feature type="transmembrane region" description="Helical" evidence="6">
    <location>
        <begin position="130"/>
        <end position="155"/>
    </location>
</feature>
<keyword evidence="5 6" id="KW-0472">Membrane</keyword>
<dbReference type="Pfam" id="PF01943">
    <property type="entry name" value="Polysacc_synt"/>
    <property type="match status" value="1"/>
</dbReference>
<keyword evidence="2" id="KW-1003">Cell membrane</keyword>
<evidence type="ECO:0000313" key="8">
    <source>
        <dbReference type="Proteomes" id="UP000177096"/>
    </source>
</evidence>
<feature type="transmembrane region" description="Helical" evidence="6">
    <location>
        <begin position="250"/>
        <end position="269"/>
    </location>
</feature>
<evidence type="ECO:0000256" key="6">
    <source>
        <dbReference type="SAM" id="Phobius"/>
    </source>
</evidence>
<feature type="transmembrane region" description="Helical" evidence="6">
    <location>
        <begin position="32"/>
        <end position="53"/>
    </location>
</feature>
<evidence type="ECO:0000256" key="4">
    <source>
        <dbReference type="ARBA" id="ARBA00022989"/>
    </source>
</evidence>
<feature type="transmembrane region" description="Helical" evidence="6">
    <location>
        <begin position="107"/>
        <end position="124"/>
    </location>
</feature>
<keyword evidence="3 6" id="KW-0812">Transmembrane</keyword>
<dbReference type="PANTHER" id="PTHR30250:SF11">
    <property type="entry name" value="O-ANTIGEN TRANSPORTER-RELATED"/>
    <property type="match status" value="1"/>
</dbReference>
<dbReference type="Proteomes" id="UP000177096">
    <property type="component" value="Unassembled WGS sequence"/>
</dbReference>
<evidence type="ECO:0000256" key="5">
    <source>
        <dbReference type="ARBA" id="ARBA00023136"/>
    </source>
</evidence>
<name>A0A1G2UFX9_9BACT</name>
<comment type="caution">
    <text evidence="7">The sequence shown here is derived from an EMBL/GenBank/DDBJ whole genome shotgun (WGS) entry which is preliminary data.</text>
</comment>